<dbReference type="Proteomes" id="UP001153678">
    <property type="component" value="Unassembled WGS sequence"/>
</dbReference>
<dbReference type="GO" id="GO:0007165">
    <property type="term" value="P:signal transduction"/>
    <property type="evidence" value="ECO:0007669"/>
    <property type="project" value="TreeGrafter"/>
</dbReference>
<dbReference type="Gene3D" id="1.10.510.10">
    <property type="entry name" value="Transferase(Phosphotransferase) domain 1"/>
    <property type="match status" value="1"/>
</dbReference>
<name>A0A9W4X367_9GLOM</name>
<dbReference type="EMBL" id="CAMKVN010002931">
    <property type="protein sequence ID" value="CAI2183105.1"/>
    <property type="molecule type" value="Genomic_DNA"/>
</dbReference>
<dbReference type="AlphaFoldDB" id="A0A9W4X367"/>
<feature type="domain" description="Protein kinase" evidence="1">
    <location>
        <begin position="141"/>
        <end position="409"/>
    </location>
</feature>
<reference evidence="2" key="1">
    <citation type="submission" date="2022-08" db="EMBL/GenBank/DDBJ databases">
        <authorList>
            <person name="Kallberg Y."/>
            <person name="Tangrot J."/>
            <person name="Rosling A."/>
        </authorList>
    </citation>
    <scope>NUCLEOTIDE SEQUENCE</scope>
    <source>
        <strain evidence="2">Wild A</strain>
    </source>
</reference>
<evidence type="ECO:0000259" key="1">
    <source>
        <dbReference type="PROSITE" id="PS50011"/>
    </source>
</evidence>
<protein>
    <submittedName>
        <fullName evidence="2">16119_t:CDS:1</fullName>
    </submittedName>
</protein>
<organism evidence="2 3">
    <name type="scientific">Funneliformis geosporum</name>
    <dbReference type="NCBI Taxonomy" id="1117311"/>
    <lineage>
        <taxon>Eukaryota</taxon>
        <taxon>Fungi</taxon>
        <taxon>Fungi incertae sedis</taxon>
        <taxon>Mucoromycota</taxon>
        <taxon>Glomeromycotina</taxon>
        <taxon>Glomeromycetes</taxon>
        <taxon>Glomerales</taxon>
        <taxon>Glomeraceae</taxon>
        <taxon>Funneliformis</taxon>
    </lineage>
</organism>
<dbReference type="InterPro" id="IPR000719">
    <property type="entry name" value="Prot_kinase_dom"/>
</dbReference>
<dbReference type="PRINTS" id="PR00109">
    <property type="entry name" value="TYRKINASE"/>
</dbReference>
<dbReference type="GO" id="GO:0005524">
    <property type="term" value="F:ATP binding"/>
    <property type="evidence" value="ECO:0007669"/>
    <property type="project" value="InterPro"/>
</dbReference>
<comment type="caution">
    <text evidence="2">The sequence shown here is derived from an EMBL/GenBank/DDBJ whole genome shotgun (WGS) entry which is preliminary data.</text>
</comment>
<evidence type="ECO:0000313" key="2">
    <source>
        <dbReference type="EMBL" id="CAI2183105.1"/>
    </source>
</evidence>
<dbReference type="PROSITE" id="PS50011">
    <property type="entry name" value="PROTEIN_KINASE_DOM"/>
    <property type="match status" value="1"/>
</dbReference>
<keyword evidence="3" id="KW-1185">Reference proteome</keyword>
<accession>A0A9W4X367</accession>
<dbReference type="InterPro" id="IPR001245">
    <property type="entry name" value="Ser-Thr/Tyr_kinase_cat_dom"/>
</dbReference>
<evidence type="ECO:0000313" key="3">
    <source>
        <dbReference type="Proteomes" id="UP001153678"/>
    </source>
</evidence>
<dbReference type="PANTHER" id="PTHR23257">
    <property type="entry name" value="SERINE-THREONINE PROTEIN KINASE"/>
    <property type="match status" value="1"/>
</dbReference>
<dbReference type="PANTHER" id="PTHR23257:SF963">
    <property type="entry name" value="AT08303P"/>
    <property type="match status" value="1"/>
</dbReference>
<dbReference type="SUPFAM" id="SSF56112">
    <property type="entry name" value="Protein kinase-like (PK-like)"/>
    <property type="match status" value="1"/>
</dbReference>
<dbReference type="OrthoDB" id="544350at2759"/>
<sequence>MCGADSDETKNCNEIIELTKEELIKLYGRCERCYQPFDSEKKWCNDCHTKLFLEESKIIGYKKRLDKLSEEERNRFKYDGICPNCKQMNTGKAWCNKCDPGKFLKEGKTSGNPQMDQLIYKSQLKTEHYYYNLDWVPYHRFQDIKLIGEGGFSKIYSATWIDGIPKFDRLKRRSEPKVVILKKIKDSKNMTKIFINEINIHHHCKISSFSDLIQFYGVTSDPKTSEYMMILEYAREGNLRDYLRTNFSLKWKERMSILRKIAQNLSKIHELKYIHRDLHSGNILQMKYINEFTKITDLGLAQSINNSKFDGCSNVCGVLPYIAPEIYNGNPYTFASDIYSLGIIMIEISTGKPPYGNVPHNEDLVLAICNGLRPRVAIGTPKCYIDLVNKCLDVDFKQRPSITELHEVIDDWETLLNSRLYKYKSEIGRDFYNADRIHHSDSSSNASLHSEAIYTSRQFSFFNLPKPRNSIGVQIENPEGIN</sequence>
<proteinExistence type="predicted"/>
<dbReference type="GO" id="GO:0005737">
    <property type="term" value="C:cytoplasm"/>
    <property type="evidence" value="ECO:0007669"/>
    <property type="project" value="TreeGrafter"/>
</dbReference>
<dbReference type="InterPro" id="IPR050167">
    <property type="entry name" value="Ser_Thr_protein_kinase"/>
</dbReference>
<gene>
    <name evidence="2" type="ORF">FWILDA_LOCUS10912</name>
</gene>
<dbReference type="Pfam" id="PF00069">
    <property type="entry name" value="Pkinase"/>
    <property type="match status" value="1"/>
</dbReference>
<dbReference type="InterPro" id="IPR011009">
    <property type="entry name" value="Kinase-like_dom_sf"/>
</dbReference>
<dbReference type="GO" id="GO:0004672">
    <property type="term" value="F:protein kinase activity"/>
    <property type="evidence" value="ECO:0007669"/>
    <property type="project" value="InterPro"/>
</dbReference>